<protein>
    <submittedName>
        <fullName evidence="1">Uncharacterized protein</fullName>
    </submittedName>
</protein>
<gene>
    <name evidence="1" type="ORF">LCGC14_2855160</name>
</gene>
<dbReference type="AlphaFoldDB" id="A0A0F8YU14"/>
<dbReference type="EMBL" id="LAZR01055024">
    <property type="protein sequence ID" value="KKK77285.1"/>
    <property type="molecule type" value="Genomic_DNA"/>
</dbReference>
<reference evidence="1" key="1">
    <citation type="journal article" date="2015" name="Nature">
        <title>Complex archaea that bridge the gap between prokaryotes and eukaryotes.</title>
        <authorList>
            <person name="Spang A."/>
            <person name="Saw J.H."/>
            <person name="Jorgensen S.L."/>
            <person name="Zaremba-Niedzwiedzka K."/>
            <person name="Martijn J."/>
            <person name="Lind A.E."/>
            <person name="van Eijk R."/>
            <person name="Schleper C."/>
            <person name="Guy L."/>
            <person name="Ettema T.J."/>
        </authorList>
    </citation>
    <scope>NUCLEOTIDE SEQUENCE</scope>
</reference>
<organism evidence="1">
    <name type="scientific">marine sediment metagenome</name>
    <dbReference type="NCBI Taxonomy" id="412755"/>
    <lineage>
        <taxon>unclassified sequences</taxon>
        <taxon>metagenomes</taxon>
        <taxon>ecological metagenomes</taxon>
    </lineage>
</organism>
<comment type="caution">
    <text evidence="1">The sequence shown here is derived from an EMBL/GenBank/DDBJ whole genome shotgun (WGS) entry which is preliminary data.</text>
</comment>
<name>A0A0F8YU14_9ZZZZ</name>
<proteinExistence type="predicted"/>
<accession>A0A0F8YU14</accession>
<evidence type="ECO:0000313" key="1">
    <source>
        <dbReference type="EMBL" id="KKK77285.1"/>
    </source>
</evidence>
<sequence length="48" mass="5734">MRLVLADVVTYREACEFWDLDEVTDAHQILDIREELDEDQRKKAEAVR</sequence>